<sequence length="570" mass="62029">MTTSALQPTFEDLGRHLATTPFVVVDLETTGAGADASITEVGAVRVEGGEVVGEFQTMVNPNAHIPPLISVLTGITDAMVADAPRVDQVIPPFLEFARGAVLVAHNAGFDVGFLKRACAAQQLPWPGFGVVDTVTLARGVLMRDEVPNVKLATLAHHFRAPEAPNHRALTDARATVHVLHGLLERVGNLGVSTLEDLLEFTRGVSPERRAKRTWASDVPVAPGVYQFVADLPDRDGVIRRQVLYVGKSVNLRARVRSYFTAAEKRPRMEEMVRISTGVEATVCRTPLEAEVLELRLIAAHAPRYNRRSKFPERQLWLKLTDEPFPRLSLVRKVADDGACYFGPFGRREAAEQAALAVYEAFPIRQCTERLSERRLTGRCALGDLGKCLAPCDGTTSRADYVAVTDAVRASLTTDVRGILTAPRSKLGKLIEAERFEEAGRLTARLEAFVRASTRARRLEALAGCAQVVAASRSEEGWEVHVIRHGRLAAAALARPGEVVQAVARDAVRAAEHVPAPLPGMPAATVEEVERVAAWLERSRIIEIEGDWAWPLHGSIALADLPRHALDSVAP</sequence>
<dbReference type="Proteomes" id="UP000292373">
    <property type="component" value="Unassembled WGS sequence"/>
</dbReference>
<dbReference type="SUPFAM" id="SSF53098">
    <property type="entry name" value="Ribonuclease H-like"/>
    <property type="match status" value="1"/>
</dbReference>
<name>A0A4Q9KFY2_9ACTN</name>
<keyword evidence="1 3" id="KW-0540">Nuclease</keyword>
<organism evidence="3 4">
    <name type="scientific">Propioniciclava sinopodophylli</name>
    <dbReference type="NCBI Taxonomy" id="1837344"/>
    <lineage>
        <taxon>Bacteria</taxon>
        <taxon>Bacillati</taxon>
        <taxon>Actinomycetota</taxon>
        <taxon>Actinomycetes</taxon>
        <taxon>Propionibacteriales</taxon>
        <taxon>Propionibacteriaceae</taxon>
        <taxon>Propioniciclava</taxon>
    </lineage>
</organism>
<dbReference type="SMART" id="SM00465">
    <property type="entry name" value="GIYc"/>
    <property type="match status" value="1"/>
</dbReference>
<dbReference type="SUPFAM" id="SSF82771">
    <property type="entry name" value="GIY-YIG endonuclease"/>
    <property type="match status" value="1"/>
</dbReference>
<dbReference type="NCBIfam" id="NF005905">
    <property type="entry name" value="PRK07883.1-3"/>
    <property type="match status" value="1"/>
</dbReference>
<dbReference type="Gene3D" id="3.40.1440.10">
    <property type="entry name" value="GIY-YIG endonuclease"/>
    <property type="match status" value="1"/>
</dbReference>
<dbReference type="CDD" id="cd10434">
    <property type="entry name" value="GIY-YIG_UvrC_Cho"/>
    <property type="match status" value="1"/>
</dbReference>
<dbReference type="InterPro" id="IPR036397">
    <property type="entry name" value="RNaseH_sf"/>
</dbReference>
<evidence type="ECO:0000313" key="4">
    <source>
        <dbReference type="Proteomes" id="UP000292373"/>
    </source>
</evidence>
<evidence type="ECO:0000259" key="2">
    <source>
        <dbReference type="PROSITE" id="PS50164"/>
    </source>
</evidence>
<dbReference type="GO" id="GO:0006260">
    <property type="term" value="P:DNA replication"/>
    <property type="evidence" value="ECO:0007669"/>
    <property type="project" value="InterPro"/>
</dbReference>
<dbReference type="InterPro" id="IPR000305">
    <property type="entry name" value="GIY-YIG_endonuc"/>
</dbReference>
<dbReference type="NCBIfam" id="TIGR00573">
    <property type="entry name" value="dnaq"/>
    <property type="match status" value="1"/>
</dbReference>
<comment type="caution">
    <text evidence="3">The sequence shown here is derived from an EMBL/GenBank/DDBJ whole genome shotgun (WGS) entry which is preliminary data.</text>
</comment>
<proteinExistence type="predicted"/>
<dbReference type="PROSITE" id="PS50164">
    <property type="entry name" value="GIY_YIG"/>
    <property type="match status" value="1"/>
</dbReference>
<dbReference type="NCBIfam" id="NF005907">
    <property type="entry name" value="PRK07883.1-5"/>
    <property type="match status" value="1"/>
</dbReference>
<dbReference type="AlphaFoldDB" id="A0A4Q9KFY2"/>
<dbReference type="InterPro" id="IPR035901">
    <property type="entry name" value="GIY-YIG_endonuc_sf"/>
</dbReference>
<dbReference type="Gene3D" id="3.30.420.10">
    <property type="entry name" value="Ribonuclease H-like superfamily/Ribonuclease H"/>
    <property type="match status" value="1"/>
</dbReference>
<accession>A0A4Q9KFY2</accession>
<dbReference type="EMBL" id="SDMQ01000002">
    <property type="protein sequence ID" value="TBT87312.1"/>
    <property type="molecule type" value="Genomic_DNA"/>
</dbReference>
<dbReference type="PANTHER" id="PTHR30562:SF1">
    <property type="entry name" value="UVRABC SYSTEM PROTEIN C"/>
    <property type="match status" value="1"/>
</dbReference>
<dbReference type="InterPro" id="IPR012337">
    <property type="entry name" value="RNaseH-like_sf"/>
</dbReference>
<dbReference type="GO" id="GO:0009380">
    <property type="term" value="C:excinuclease repair complex"/>
    <property type="evidence" value="ECO:0007669"/>
    <property type="project" value="TreeGrafter"/>
</dbReference>
<dbReference type="CDD" id="cd06127">
    <property type="entry name" value="DEDDh"/>
    <property type="match status" value="1"/>
</dbReference>
<dbReference type="PANTHER" id="PTHR30562">
    <property type="entry name" value="UVRC/OXIDOREDUCTASE"/>
    <property type="match status" value="1"/>
</dbReference>
<dbReference type="OrthoDB" id="9803913at2"/>
<dbReference type="SMART" id="SM00479">
    <property type="entry name" value="EXOIII"/>
    <property type="match status" value="1"/>
</dbReference>
<dbReference type="InterPro" id="IPR050066">
    <property type="entry name" value="UvrABC_protein_C"/>
</dbReference>
<dbReference type="FunFam" id="3.30.420.10:FF:000045">
    <property type="entry name" value="3'-5' exonuclease DinG"/>
    <property type="match status" value="1"/>
</dbReference>
<dbReference type="GO" id="GO:0003677">
    <property type="term" value="F:DNA binding"/>
    <property type="evidence" value="ECO:0007669"/>
    <property type="project" value="InterPro"/>
</dbReference>
<dbReference type="GO" id="GO:0004527">
    <property type="term" value="F:exonuclease activity"/>
    <property type="evidence" value="ECO:0007669"/>
    <property type="project" value="UniProtKB-KW"/>
</dbReference>
<keyword evidence="1 3" id="KW-0378">Hydrolase</keyword>
<dbReference type="InterPro" id="IPR047296">
    <property type="entry name" value="GIY-YIG_UvrC_Cho"/>
</dbReference>
<dbReference type="InterPro" id="IPR013520">
    <property type="entry name" value="Ribonucl_H"/>
</dbReference>
<dbReference type="GO" id="GO:0006289">
    <property type="term" value="P:nucleotide-excision repair"/>
    <property type="evidence" value="ECO:0007669"/>
    <property type="project" value="InterPro"/>
</dbReference>
<reference evidence="3 4" key="1">
    <citation type="submission" date="2019-01" db="EMBL/GenBank/DDBJ databases">
        <title>Lactibacter flavus gen. nov., sp. nov., a novel bacterium of the family Propionibacteriaceae isolated from raw milk and dairy products.</title>
        <authorList>
            <person name="Huptas C."/>
            <person name="Wenning M."/>
            <person name="Breitenwieser F."/>
            <person name="Doll E."/>
            <person name="Von Neubeck M."/>
            <person name="Busse H.-J."/>
            <person name="Scherer S."/>
        </authorList>
    </citation>
    <scope>NUCLEOTIDE SEQUENCE [LARGE SCALE GENOMIC DNA]</scope>
    <source>
        <strain evidence="3 4">KCTC 33808</strain>
    </source>
</reference>
<protein>
    <submittedName>
        <fullName evidence="3">DEDD exonuclease domain-containing protein</fullName>
    </submittedName>
</protein>
<dbReference type="RefSeq" id="WP_131167098.1">
    <property type="nucleotide sequence ID" value="NZ_SDMQ01000002.1"/>
</dbReference>
<feature type="domain" description="GIY-YIG" evidence="2">
    <location>
        <begin position="220"/>
        <end position="306"/>
    </location>
</feature>
<dbReference type="InterPro" id="IPR006054">
    <property type="entry name" value="DnaQ"/>
</dbReference>
<keyword evidence="4" id="KW-1185">Reference proteome</keyword>
<evidence type="ECO:0000256" key="1">
    <source>
        <dbReference type="ARBA" id="ARBA00022839"/>
    </source>
</evidence>
<dbReference type="Pfam" id="PF00929">
    <property type="entry name" value="RNase_T"/>
    <property type="match status" value="1"/>
</dbReference>
<evidence type="ECO:0000313" key="3">
    <source>
        <dbReference type="EMBL" id="TBT87312.1"/>
    </source>
</evidence>
<gene>
    <name evidence="3" type="ORF">ET989_03100</name>
</gene>
<dbReference type="GO" id="GO:0003887">
    <property type="term" value="F:DNA-directed DNA polymerase activity"/>
    <property type="evidence" value="ECO:0007669"/>
    <property type="project" value="InterPro"/>
</dbReference>
<keyword evidence="1 3" id="KW-0269">Exonuclease</keyword>